<dbReference type="Gene3D" id="3.40.50.1110">
    <property type="entry name" value="SGNH hydrolase"/>
    <property type="match status" value="1"/>
</dbReference>
<sequence>MKSLTHGEEFRFNGAVSLQQGENWIAPWRVPFDEARLYFPEGGIGRAAMPSGVSVALMTDAGHLELEYLCSRCPDNIIELAEDVQQLESVDVVVDGRRVARHALCALKTEETLRLDLENESGGSRLVEIWLPIYAQFRLIDLRIEQGATASSPAPNPRRWVHYGGSLSQGMGADSPLTNYVQSSRWRGDLDLVSVARGKGTHMEPVFADLIAGLRPRYVTMAVGGMVYLTGSLNQYTYLTNMLGFVKRIVDTAPDCEVVVLVPPMSPRYRDHKGPNGMTAAEMLETHYATVQTVMKWGDRRVHHVPQWGDVDESDFLADGIHLTSSAHRRYGEYLAQGIRKCLG</sequence>
<dbReference type="Pfam" id="PF21181">
    <property type="entry name" value="SsfX3_N"/>
    <property type="match status" value="1"/>
</dbReference>
<gene>
    <name evidence="2" type="ORF">G3M58_47855</name>
</gene>
<dbReference type="InterPro" id="IPR036514">
    <property type="entry name" value="SGNH_hydro_sf"/>
</dbReference>
<name>A0A6G3X914_9ACTN</name>
<dbReference type="AlphaFoldDB" id="A0A6G3X914"/>
<accession>A0A6G3X914</accession>
<proteinExistence type="predicted"/>
<organism evidence="2">
    <name type="scientific">Streptomyces sp. SID7499</name>
    <dbReference type="NCBI Taxonomy" id="2706086"/>
    <lineage>
        <taxon>Bacteria</taxon>
        <taxon>Bacillati</taxon>
        <taxon>Actinomycetota</taxon>
        <taxon>Actinomycetes</taxon>
        <taxon>Kitasatosporales</taxon>
        <taxon>Streptomycetaceae</taxon>
        <taxon>Streptomyces</taxon>
    </lineage>
</organism>
<comment type="caution">
    <text evidence="2">The sequence shown here is derived from an EMBL/GenBank/DDBJ whole genome shotgun (WGS) entry which is preliminary data.</text>
</comment>
<dbReference type="SUPFAM" id="SSF52266">
    <property type="entry name" value="SGNH hydrolase"/>
    <property type="match status" value="1"/>
</dbReference>
<reference evidence="2" key="1">
    <citation type="submission" date="2020-01" db="EMBL/GenBank/DDBJ databases">
        <title>Insect and environment-associated Actinomycetes.</title>
        <authorList>
            <person name="Currrie C."/>
            <person name="Chevrette M."/>
            <person name="Carlson C."/>
            <person name="Stubbendieck R."/>
            <person name="Wendt-Pienkowski E."/>
        </authorList>
    </citation>
    <scope>NUCLEOTIDE SEQUENCE</scope>
    <source>
        <strain evidence="2">SID7499</strain>
    </source>
</reference>
<dbReference type="EMBL" id="JAAGMN010005032">
    <property type="protein sequence ID" value="NEE14163.1"/>
    <property type="molecule type" value="Genomic_DNA"/>
</dbReference>
<protein>
    <recommendedName>
        <fullName evidence="1">SsfX3-like N-terminal domain-containing protein</fullName>
    </recommendedName>
</protein>
<evidence type="ECO:0000259" key="1">
    <source>
        <dbReference type="Pfam" id="PF21181"/>
    </source>
</evidence>
<dbReference type="Gene3D" id="2.60.120.260">
    <property type="entry name" value="Galactose-binding domain-like"/>
    <property type="match status" value="1"/>
</dbReference>
<evidence type="ECO:0000313" key="2">
    <source>
        <dbReference type="EMBL" id="NEE14163.1"/>
    </source>
</evidence>
<feature type="domain" description="SsfX3-like N-terminal" evidence="1">
    <location>
        <begin position="12"/>
        <end position="139"/>
    </location>
</feature>
<dbReference type="InterPro" id="IPR048977">
    <property type="entry name" value="SsfX3-like_N"/>
</dbReference>